<proteinExistence type="predicted"/>
<reference evidence="2 3" key="1">
    <citation type="journal article" date="2015" name="Stand. Genomic Sci.">
        <title>Genomic Encyclopedia of Bacterial and Archaeal Type Strains, Phase III: the genomes of soil and plant-associated and newly described type strains.</title>
        <authorList>
            <person name="Whitman W.B."/>
            <person name="Woyke T."/>
            <person name="Klenk H.P."/>
            <person name="Zhou Y."/>
            <person name="Lilburn T.G."/>
            <person name="Beck B.J."/>
            <person name="De Vos P."/>
            <person name="Vandamme P."/>
            <person name="Eisen J.A."/>
            <person name="Garrity G."/>
            <person name="Hugenholtz P."/>
            <person name="Kyrpides N.C."/>
        </authorList>
    </citation>
    <scope>NUCLEOTIDE SEQUENCE [LARGE SCALE GENOMIC DNA]</scope>
    <source>
        <strain evidence="2 3">CECT 8445</strain>
    </source>
</reference>
<evidence type="ECO:0000313" key="2">
    <source>
        <dbReference type="EMBL" id="TCK65086.1"/>
    </source>
</evidence>
<evidence type="ECO:0000313" key="3">
    <source>
        <dbReference type="Proteomes" id="UP000295714"/>
    </source>
</evidence>
<feature type="chain" id="PRO_5020344693" evidence="1">
    <location>
        <begin position="20"/>
        <end position="179"/>
    </location>
</feature>
<keyword evidence="3" id="KW-1185">Reference proteome</keyword>
<dbReference type="EMBL" id="SMGI01000004">
    <property type="protein sequence ID" value="TCK65086.1"/>
    <property type="molecule type" value="Genomic_DNA"/>
</dbReference>
<dbReference type="Pfam" id="PF12099">
    <property type="entry name" value="DUF3575"/>
    <property type="match status" value="1"/>
</dbReference>
<accession>A0A4R1KJX6</accession>
<gene>
    <name evidence="2" type="ORF">DFQ05_2299</name>
</gene>
<protein>
    <submittedName>
        <fullName evidence="2">Uncharacterized protein DUF3575</fullName>
    </submittedName>
</protein>
<name>A0A4R1KJX6_9FLAO</name>
<dbReference type="AlphaFoldDB" id="A0A4R1KJX6"/>
<dbReference type="OrthoDB" id="768080at2"/>
<feature type="signal peptide" evidence="1">
    <location>
        <begin position="1"/>
        <end position="19"/>
    </location>
</feature>
<organism evidence="2 3">
    <name type="scientific">Winogradskyella wandonensis</name>
    <dbReference type="NCBI Taxonomy" id="1442586"/>
    <lineage>
        <taxon>Bacteria</taxon>
        <taxon>Pseudomonadati</taxon>
        <taxon>Bacteroidota</taxon>
        <taxon>Flavobacteriia</taxon>
        <taxon>Flavobacteriales</taxon>
        <taxon>Flavobacteriaceae</taxon>
        <taxon>Winogradskyella</taxon>
    </lineage>
</organism>
<dbReference type="Proteomes" id="UP000295714">
    <property type="component" value="Unassembled WGS sequence"/>
</dbReference>
<dbReference type="RefSeq" id="WP_132705520.1">
    <property type="nucleotide sequence ID" value="NZ_SMGI01000004.1"/>
</dbReference>
<dbReference type="InterPro" id="IPR021958">
    <property type="entry name" value="DUF3575"/>
</dbReference>
<comment type="caution">
    <text evidence="2">The sequence shown here is derived from an EMBL/GenBank/DDBJ whole genome shotgun (WGS) entry which is preliminary data.</text>
</comment>
<sequence length="179" mass="19583">MKKLLLTICMVGVLLNVNAQDDASATSTSDNFNELKLNALYAVVGVLDLTYERTLNEESGIGLTFAVPFDKELDSDINYYVSPYYRFYFGKKYAAGFFLEGFGMLSAYEQTDIFIGNDVVINEESKLAFALGIGVGGKWVTNGGFIGELSLGVGRNIINADDFIDDVVGKISIGIGYRF</sequence>
<keyword evidence="1" id="KW-0732">Signal</keyword>
<evidence type="ECO:0000256" key="1">
    <source>
        <dbReference type="SAM" id="SignalP"/>
    </source>
</evidence>